<proteinExistence type="predicted"/>
<accession>A0AAD6XTL9</accession>
<name>A0AAD6XTL9_9AGAR</name>
<sequence>MHQSHNIAWDSLSTNLTFIFENKALTPRRTDLFARQLESQAASLNHFTRTIAATIREFADTERAKYPTKYPAPSTGPLFPNKLLLRYCDPHFSSINDKNQSIENWIERAGQEPPPGYTTSHGDLADVVKVLIAENEMDQLLMLAQHPRVPLTDLHSLSWGHSFGWDHVVQWALEPYIFFNVLLSKPELIQKGRYKSMDSYRRVIALATGSGDYDAQSFPHREFFWGSLERRVSTDGLDPFGDVEKLHEYLKTCFSLLYRYDMLARECGRDVNWEGIVARNINVLWGVKVDYIEDKAGDWIARFV</sequence>
<comment type="caution">
    <text evidence="1">The sequence shown here is derived from an EMBL/GenBank/DDBJ whole genome shotgun (WGS) entry which is preliminary data.</text>
</comment>
<evidence type="ECO:0000313" key="1">
    <source>
        <dbReference type="EMBL" id="KAJ7102350.1"/>
    </source>
</evidence>
<protein>
    <submittedName>
        <fullName evidence="1">Uncharacterized protein</fullName>
    </submittedName>
</protein>
<organism evidence="1 2">
    <name type="scientific">Mycena belliarum</name>
    <dbReference type="NCBI Taxonomy" id="1033014"/>
    <lineage>
        <taxon>Eukaryota</taxon>
        <taxon>Fungi</taxon>
        <taxon>Dikarya</taxon>
        <taxon>Basidiomycota</taxon>
        <taxon>Agaricomycotina</taxon>
        <taxon>Agaricomycetes</taxon>
        <taxon>Agaricomycetidae</taxon>
        <taxon>Agaricales</taxon>
        <taxon>Marasmiineae</taxon>
        <taxon>Mycenaceae</taxon>
        <taxon>Mycena</taxon>
    </lineage>
</organism>
<gene>
    <name evidence="1" type="ORF">B0H15DRAFT_327699</name>
</gene>
<keyword evidence="2" id="KW-1185">Reference proteome</keyword>
<reference evidence="1" key="1">
    <citation type="submission" date="2023-03" db="EMBL/GenBank/DDBJ databases">
        <title>Massive genome expansion in bonnet fungi (Mycena s.s.) driven by repeated elements and novel gene families across ecological guilds.</title>
        <authorList>
            <consortium name="Lawrence Berkeley National Laboratory"/>
            <person name="Harder C.B."/>
            <person name="Miyauchi S."/>
            <person name="Viragh M."/>
            <person name="Kuo A."/>
            <person name="Thoen E."/>
            <person name="Andreopoulos B."/>
            <person name="Lu D."/>
            <person name="Skrede I."/>
            <person name="Drula E."/>
            <person name="Henrissat B."/>
            <person name="Morin E."/>
            <person name="Kohler A."/>
            <person name="Barry K."/>
            <person name="LaButti K."/>
            <person name="Morin E."/>
            <person name="Salamov A."/>
            <person name="Lipzen A."/>
            <person name="Mereny Z."/>
            <person name="Hegedus B."/>
            <person name="Baldrian P."/>
            <person name="Stursova M."/>
            <person name="Weitz H."/>
            <person name="Taylor A."/>
            <person name="Grigoriev I.V."/>
            <person name="Nagy L.G."/>
            <person name="Martin F."/>
            <person name="Kauserud H."/>
        </authorList>
    </citation>
    <scope>NUCLEOTIDE SEQUENCE</scope>
    <source>
        <strain evidence="1">CBHHK173m</strain>
    </source>
</reference>
<dbReference type="EMBL" id="JARJCN010000003">
    <property type="protein sequence ID" value="KAJ7102350.1"/>
    <property type="molecule type" value="Genomic_DNA"/>
</dbReference>
<dbReference type="Proteomes" id="UP001222325">
    <property type="component" value="Unassembled WGS sequence"/>
</dbReference>
<dbReference type="AlphaFoldDB" id="A0AAD6XTL9"/>
<evidence type="ECO:0000313" key="2">
    <source>
        <dbReference type="Proteomes" id="UP001222325"/>
    </source>
</evidence>